<feature type="chain" id="PRO_5001529873" evidence="1">
    <location>
        <begin position="20"/>
        <end position="363"/>
    </location>
</feature>
<dbReference type="Gene3D" id="2.120.10.30">
    <property type="entry name" value="TolB, C-terminal domain"/>
    <property type="match status" value="1"/>
</dbReference>
<protein>
    <submittedName>
        <fullName evidence="3">L-sorbosone dehydrogenase (FAD)</fullName>
        <ecNumber evidence="3">1.2.99.-</ecNumber>
    </submittedName>
</protein>
<evidence type="ECO:0000259" key="2">
    <source>
        <dbReference type="Pfam" id="PF22807"/>
    </source>
</evidence>
<dbReference type="InterPro" id="IPR011042">
    <property type="entry name" value="6-blade_b-propeller_TolB-like"/>
</dbReference>
<dbReference type="InterPro" id="IPR054539">
    <property type="entry name" value="Beta-prop_PDH"/>
</dbReference>
<evidence type="ECO:0000256" key="1">
    <source>
        <dbReference type="SAM" id="SignalP"/>
    </source>
</evidence>
<evidence type="ECO:0000313" key="4">
    <source>
        <dbReference type="Proteomes" id="UP000025241"/>
    </source>
</evidence>
<sequence>MHRPLVLLASLLLAPLAHADGKDVLAHLRVPPGFRIELLSDQMPNAREMALGERGTLFVGSNQAGNVYALRPGDSRPKVIANGLQLPVGVTFHKGDLYVSAVSRILVLRDIEAHLDDPPTPKPLPAEFPSETHHGWKFIAFGPDGKLYVPVGAPCNICRPDPEHYANLQRMNADGSEREVIAYGVRNSVGFDWDEQGTLWFTDNGRDMLGDDRPDDELNRLDTSGEDFGYPDCHAGDIPDPELAQRPCSAFTPPVVKLGAHVAALGIRFYKGRQFPADYAGSLFIAEHGSWNRSSKVGYRVMRLALDASGAPTDQQVFVDGWLQADGTVLGRPADVQVAADGSLLISDDMAGAVYRVSYVGKR</sequence>
<reference evidence="3 4" key="2">
    <citation type="submission" date="2014-05" db="EMBL/GenBank/DDBJ databases">
        <title>Genome sequence of the 3-chlorobenzoate degrading bacterium Pseudomonas knackmussii B13 shows multiple evidence for horizontal gene transfer.</title>
        <authorList>
            <person name="Miyazaki R."/>
            <person name="Bertelli C."/>
            <person name="Falquet L."/>
            <person name="Robinson-Rechavi M."/>
            <person name="Gharib W."/>
            <person name="Roy S."/>
            <person name="Van der Meer J.R."/>
        </authorList>
    </citation>
    <scope>NUCLEOTIDE SEQUENCE [LARGE SCALE GENOMIC DNA]</scope>
    <source>
        <strain evidence="3 4">B13</strain>
    </source>
</reference>
<dbReference type="EMBL" id="HG322950">
    <property type="protein sequence ID" value="CDF81687.1"/>
    <property type="molecule type" value="Genomic_DNA"/>
</dbReference>
<feature type="domain" description="Pyrroloquinoline quinone-dependent pyranose dehydrogenase beta-propeller" evidence="2">
    <location>
        <begin position="178"/>
        <end position="357"/>
    </location>
</feature>
<dbReference type="RefSeq" id="WP_084166552.1">
    <property type="nucleotide sequence ID" value="NZ_HG322950.1"/>
</dbReference>
<proteinExistence type="predicted"/>
<accession>A0A024HB07</accession>
<name>A0A024HB07_PSEKB</name>
<dbReference type="SUPFAM" id="SSF50952">
    <property type="entry name" value="Soluble quinoprotein glucose dehydrogenase"/>
    <property type="match status" value="1"/>
</dbReference>
<dbReference type="PATRIC" id="fig|1301098.3.peg.318"/>
<keyword evidence="1" id="KW-0732">Signal</keyword>
<dbReference type="EC" id="1.2.99.-" evidence="3"/>
<dbReference type="STRING" id="1301098.PKB_0309"/>
<dbReference type="InterPro" id="IPR011041">
    <property type="entry name" value="Quinoprot_gluc/sorb_DH_b-prop"/>
</dbReference>
<keyword evidence="4" id="KW-1185">Reference proteome</keyword>
<dbReference type="PANTHER" id="PTHR33546">
    <property type="entry name" value="LARGE, MULTIFUNCTIONAL SECRETED PROTEIN-RELATED"/>
    <property type="match status" value="1"/>
</dbReference>
<dbReference type="eggNOG" id="COG2133">
    <property type="taxonomic scope" value="Bacteria"/>
</dbReference>
<dbReference type="OrthoDB" id="9770043at2"/>
<dbReference type="PANTHER" id="PTHR33546:SF1">
    <property type="entry name" value="LARGE, MULTIFUNCTIONAL SECRETED PROTEIN"/>
    <property type="match status" value="1"/>
</dbReference>
<gene>
    <name evidence="3" type="ORF">PKB_0309</name>
</gene>
<dbReference type="KEGG" id="pkc:PKB_0309"/>
<dbReference type="GO" id="GO:0016491">
    <property type="term" value="F:oxidoreductase activity"/>
    <property type="evidence" value="ECO:0007669"/>
    <property type="project" value="UniProtKB-KW"/>
</dbReference>
<dbReference type="HOGENOM" id="CLU_024435_3_0_6"/>
<dbReference type="Proteomes" id="UP000025241">
    <property type="component" value="Chromosome I"/>
</dbReference>
<reference evidence="3 4" key="1">
    <citation type="submission" date="2013-03" db="EMBL/GenBank/DDBJ databases">
        <authorList>
            <person name="Linke B."/>
        </authorList>
    </citation>
    <scope>NUCLEOTIDE SEQUENCE [LARGE SCALE GENOMIC DNA]</scope>
    <source>
        <strain evidence="3 4">B13</strain>
    </source>
</reference>
<dbReference type="Pfam" id="PF22807">
    <property type="entry name" value="TrAA12"/>
    <property type="match status" value="1"/>
</dbReference>
<evidence type="ECO:0000313" key="3">
    <source>
        <dbReference type="EMBL" id="CDF81687.1"/>
    </source>
</evidence>
<organism evidence="3 4">
    <name type="scientific">Pseudomonas knackmussii (strain DSM 6978 / CCUG 54928 / LMG 23759 / B13)</name>
    <dbReference type="NCBI Taxonomy" id="1301098"/>
    <lineage>
        <taxon>Bacteria</taxon>
        <taxon>Pseudomonadati</taxon>
        <taxon>Pseudomonadota</taxon>
        <taxon>Gammaproteobacteria</taxon>
        <taxon>Pseudomonadales</taxon>
        <taxon>Pseudomonadaceae</taxon>
        <taxon>Pseudomonas</taxon>
    </lineage>
</organism>
<keyword evidence="3" id="KW-0560">Oxidoreductase</keyword>
<dbReference type="AlphaFoldDB" id="A0A024HB07"/>
<feature type="signal peptide" evidence="1">
    <location>
        <begin position="1"/>
        <end position="19"/>
    </location>
</feature>